<protein>
    <recommendedName>
        <fullName evidence="10">Glutamate--tRNA ligase</fullName>
        <ecNumber evidence="10">6.1.1.17</ecNumber>
    </recommendedName>
    <alternativeName>
        <fullName evidence="10">Glutamyl-tRNA synthetase</fullName>
        <shortName evidence="10">GluRS</shortName>
    </alternativeName>
</protein>
<comment type="function">
    <text evidence="10">Catalyzes the attachment of glutamate to tRNA(Glu) in a two-step reaction: glutamate is first activated by ATP to form Glu-AMP and then transferred to the acceptor end of tRNA(Glu).</text>
</comment>
<dbReference type="EMBL" id="CP002098">
    <property type="protein sequence ID" value="ADM27053.1"/>
    <property type="molecule type" value="Genomic_DNA"/>
</dbReference>
<sequence>MSSSSPDVIIEEIKNKAYRYAIQNRLRYGQAKTGPVLNKVLGEIKEAKSYIKEIAKIIDEIVNNINLMSLDRVRELALELGIDTEETKIREEKSLPPLPNVDKWPMVVTRFAPNPDFPIHLGNARAAILSYEYARMYKGRFILRFEDTDPRIKTPLPEAYEIIRNDLIWLGIKWDEEYIQSLRMEIYYDIVKQLIEKNLAYVDLCKPEVFREYRNLGRACPHRNEDASIHMDRFDRILNREYKEGEAVIRIKTDLNHPDPAVRDWVLFRIINTSKHPHPITGDRYVLWPTYNFAAAVDDHLLGVSHILRGKEHALNTVKQLYIYNYMGWRYPEVINFGRVGIEGAILSKSRIKTMLLKNPRGFMGIDDIRFGTIAALRRKGILPETIRSIIMELGIKPTDARISLVNIAASNRKILDPRAKRIFVVCDPVKLIVSGLQLPMEIKIPYHTTHDMGYRTYIIKSPIFYISKEDADMLIRSKYIRLMEFANIAFKEINNGIIYAEVIGGGIEEAKKLGAQIVQWVSYDNMVRVVLYRAEGLAIKRLRCLGESALQSLAVGEIIQMVRLGFGKIEYIGKKLVEIIYTHE</sequence>
<comment type="subcellular location">
    <subcellularLocation>
        <location evidence="1 10">Cytoplasm</location>
    </subcellularLocation>
</comment>
<evidence type="ECO:0000313" key="13">
    <source>
        <dbReference type="EMBL" id="ADM27053.1"/>
    </source>
</evidence>
<dbReference type="AlphaFoldDB" id="E0SQA3"/>
<gene>
    <name evidence="10" type="primary">gltX</name>
    <name evidence="13" type="ordered locus">Igag_0204</name>
</gene>
<dbReference type="HAMAP" id="MF_02076">
    <property type="entry name" value="Glu_tRNA_synth_type2"/>
    <property type="match status" value="1"/>
</dbReference>
<feature type="domain" description="Glutamyl/glutaminyl-tRNA synthetase class Ib anti-codon binding" evidence="12">
    <location>
        <begin position="420"/>
        <end position="498"/>
    </location>
</feature>
<evidence type="ECO:0000256" key="5">
    <source>
        <dbReference type="ARBA" id="ARBA00022741"/>
    </source>
</evidence>
<dbReference type="InterPro" id="IPR014729">
    <property type="entry name" value="Rossmann-like_a/b/a_fold"/>
</dbReference>
<feature type="domain" description="Glutamyl/glutaminyl-tRNA synthetase class Ib catalytic" evidence="11">
    <location>
        <begin position="107"/>
        <end position="417"/>
    </location>
</feature>
<keyword evidence="3 10" id="KW-0963">Cytoplasm</keyword>
<dbReference type="SUPFAM" id="SSF50715">
    <property type="entry name" value="Ribosomal protein L25-like"/>
    <property type="match status" value="1"/>
</dbReference>
<dbReference type="PRINTS" id="PR00987">
    <property type="entry name" value="TRNASYNTHGLU"/>
</dbReference>
<dbReference type="GO" id="GO:0005524">
    <property type="term" value="F:ATP binding"/>
    <property type="evidence" value="ECO:0007669"/>
    <property type="project" value="UniProtKB-UniRule"/>
</dbReference>
<dbReference type="InterPro" id="IPR000924">
    <property type="entry name" value="Glu/Gln-tRNA-synth"/>
</dbReference>
<evidence type="ECO:0000256" key="3">
    <source>
        <dbReference type="ARBA" id="ARBA00022490"/>
    </source>
</evidence>
<dbReference type="HOGENOM" id="CLU_001882_1_3_2"/>
<comment type="catalytic activity">
    <reaction evidence="9 10">
        <text>tRNA(Glu) + L-glutamate + ATP = L-glutamyl-tRNA(Glu) + AMP + diphosphate</text>
        <dbReference type="Rhea" id="RHEA:23540"/>
        <dbReference type="Rhea" id="RHEA-COMP:9663"/>
        <dbReference type="Rhea" id="RHEA-COMP:9680"/>
        <dbReference type="ChEBI" id="CHEBI:29985"/>
        <dbReference type="ChEBI" id="CHEBI:30616"/>
        <dbReference type="ChEBI" id="CHEBI:33019"/>
        <dbReference type="ChEBI" id="CHEBI:78442"/>
        <dbReference type="ChEBI" id="CHEBI:78520"/>
        <dbReference type="ChEBI" id="CHEBI:456215"/>
        <dbReference type="EC" id="6.1.1.17"/>
    </reaction>
</comment>
<dbReference type="NCBIfam" id="TIGR00463">
    <property type="entry name" value="gltX_arch"/>
    <property type="match status" value="1"/>
</dbReference>
<dbReference type="SUPFAM" id="SSF52374">
    <property type="entry name" value="Nucleotidylyl transferase"/>
    <property type="match status" value="1"/>
</dbReference>
<evidence type="ECO:0000256" key="6">
    <source>
        <dbReference type="ARBA" id="ARBA00022840"/>
    </source>
</evidence>
<dbReference type="InterPro" id="IPR020059">
    <property type="entry name" value="Glu/Gln-tRNA-synth_Ib_codon-bd"/>
</dbReference>
<keyword evidence="14" id="KW-1185">Reference proteome</keyword>
<dbReference type="PANTHER" id="PTHR43097">
    <property type="entry name" value="GLUTAMINE-TRNA LIGASE"/>
    <property type="match status" value="1"/>
</dbReference>
<evidence type="ECO:0000256" key="7">
    <source>
        <dbReference type="ARBA" id="ARBA00022917"/>
    </source>
</evidence>
<reference evidence="13 14" key="1">
    <citation type="journal article" date="2010" name="Stand. Genomic Sci.">
        <title>Complete genome sequence of Ignisphaera aggregans type strain (AQ1.S1).</title>
        <authorList>
            <person name="Goker M."/>
            <person name="Held B."/>
            <person name="Lapidus A."/>
            <person name="Nolan M."/>
            <person name="Spring S."/>
            <person name="Yasawong M."/>
            <person name="Lucas S."/>
            <person name="Glavina Del Rio T."/>
            <person name="Tice H."/>
            <person name="Cheng J.F."/>
            <person name="Goodwin L."/>
            <person name="Tapia R."/>
            <person name="Pitluck S."/>
            <person name="Liolios K."/>
            <person name="Ivanova N."/>
            <person name="Mavromatis K."/>
            <person name="Mikhailova N."/>
            <person name="Pati A."/>
            <person name="Chen A."/>
            <person name="Palaniappan K."/>
            <person name="Brambilla E."/>
            <person name="Land M."/>
            <person name="Hauser L."/>
            <person name="Chang Y.J."/>
            <person name="Jeffries C.D."/>
            <person name="Brettin T."/>
            <person name="Detter J.C."/>
            <person name="Han C."/>
            <person name="Rohde M."/>
            <person name="Sikorski J."/>
            <person name="Woyke T."/>
            <person name="Bristow J."/>
            <person name="Eisen J.A."/>
            <person name="Markowitz V."/>
            <person name="Hugenholtz P."/>
            <person name="Kyrpides N.C."/>
            <person name="Klenk H.P."/>
        </authorList>
    </citation>
    <scope>NUCLEOTIDE SEQUENCE [LARGE SCALE GENOMIC DNA]</scope>
    <source>
        <strain evidence="14">DSM 17230 / JCM 13409 / AQ1.S1</strain>
    </source>
</reference>
<dbReference type="EC" id="6.1.1.17" evidence="10"/>
<dbReference type="Pfam" id="PF00749">
    <property type="entry name" value="tRNA-synt_1c"/>
    <property type="match status" value="1"/>
</dbReference>
<accession>E0SQA3</accession>
<dbReference type="GO" id="GO:0005829">
    <property type="term" value="C:cytosol"/>
    <property type="evidence" value="ECO:0007669"/>
    <property type="project" value="TreeGrafter"/>
</dbReference>
<evidence type="ECO:0000256" key="1">
    <source>
        <dbReference type="ARBA" id="ARBA00004496"/>
    </source>
</evidence>
<keyword evidence="7 10" id="KW-0648">Protein biosynthesis</keyword>
<evidence type="ECO:0000259" key="12">
    <source>
        <dbReference type="Pfam" id="PF03950"/>
    </source>
</evidence>
<dbReference type="InterPro" id="IPR020056">
    <property type="entry name" value="Rbsml_bL25/Gln-tRNA_synth_N"/>
</dbReference>
<feature type="short sequence motif" description="'HIGH' region" evidence="10">
    <location>
        <begin position="113"/>
        <end position="123"/>
    </location>
</feature>
<dbReference type="GO" id="GO:0043604">
    <property type="term" value="P:amide biosynthetic process"/>
    <property type="evidence" value="ECO:0007669"/>
    <property type="project" value="TreeGrafter"/>
</dbReference>
<dbReference type="Gene3D" id="2.40.240.100">
    <property type="match status" value="1"/>
</dbReference>
<dbReference type="KEGG" id="iag:Igag_0204"/>
<dbReference type="PANTHER" id="PTHR43097:SF5">
    <property type="entry name" value="GLUTAMATE--TRNA LIGASE"/>
    <property type="match status" value="1"/>
</dbReference>
<evidence type="ECO:0000256" key="4">
    <source>
        <dbReference type="ARBA" id="ARBA00022598"/>
    </source>
</evidence>
<name>E0SQA3_IGNAA</name>
<dbReference type="Pfam" id="PF03950">
    <property type="entry name" value="tRNA-synt_1c_C"/>
    <property type="match status" value="1"/>
</dbReference>
<evidence type="ECO:0000256" key="9">
    <source>
        <dbReference type="ARBA" id="ARBA00048351"/>
    </source>
</evidence>
<dbReference type="Proteomes" id="UP000001304">
    <property type="component" value="Chromosome"/>
</dbReference>
<dbReference type="Gene3D" id="2.40.240.10">
    <property type="entry name" value="Ribosomal Protein L25, Chain P"/>
    <property type="match status" value="1"/>
</dbReference>
<organism evidence="13 14">
    <name type="scientific">Ignisphaera aggregans (strain DSM 17230 / JCM 13409 / AQ1.S1)</name>
    <dbReference type="NCBI Taxonomy" id="583356"/>
    <lineage>
        <taxon>Archaea</taxon>
        <taxon>Thermoproteota</taxon>
        <taxon>Thermoprotei</taxon>
        <taxon>Desulfurococcales</taxon>
        <taxon>Desulfurococcaceae</taxon>
        <taxon>Ignisphaera</taxon>
    </lineage>
</organism>
<keyword evidence="5 10" id="KW-0547">Nucleotide-binding</keyword>
<proteinExistence type="inferred from homology"/>
<dbReference type="InterPro" id="IPR004526">
    <property type="entry name" value="Glu-tRNA-synth_arc/euk"/>
</dbReference>
<evidence type="ECO:0000256" key="2">
    <source>
        <dbReference type="ARBA" id="ARBA00008927"/>
    </source>
</evidence>
<dbReference type="InterPro" id="IPR011035">
    <property type="entry name" value="Ribosomal_bL25/Gln-tRNA_synth"/>
</dbReference>
<dbReference type="InterPro" id="IPR020058">
    <property type="entry name" value="Glu/Gln-tRNA-synth_Ib_cat-dom"/>
</dbReference>
<dbReference type="STRING" id="583356.Igag_0204"/>
<evidence type="ECO:0000259" key="11">
    <source>
        <dbReference type="Pfam" id="PF00749"/>
    </source>
</evidence>
<keyword evidence="6 10" id="KW-0067">ATP-binding</keyword>
<dbReference type="GO" id="GO:0004818">
    <property type="term" value="F:glutamate-tRNA ligase activity"/>
    <property type="evidence" value="ECO:0007669"/>
    <property type="project" value="UniProtKB-UniRule"/>
</dbReference>
<dbReference type="Gene3D" id="3.40.50.620">
    <property type="entry name" value="HUPs"/>
    <property type="match status" value="1"/>
</dbReference>
<dbReference type="GO" id="GO:0006424">
    <property type="term" value="P:glutamyl-tRNA aminoacylation"/>
    <property type="evidence" value="ECO:0007669"/>
    <property type="project" value="UniProtKB-UniRule"/>
</dbReference>
<dbReference type="NCBIfam" id="NF003169">
    <property type="entry name" value="PRK04156.1"/>
    <property type="match status" value="1"/>
</dbReference>
<evidence type="ECO:0000256" key="8">
    <source>
        <dbReference type="ARBA" id="ARBA00023146"/>
    </source>
</evidence>
<evidence type="ECO:0000313" key="14">
    <source>
        <dbReference type="Proteomes" id="UP000001304"/>
    </source>
</evidence>
<keyword evidence="8 10" id="KW-0030">Aminoacyl-tRNA synthetase</keyword>
<dbReference type="InterPro" id="IPR050132">
    <property type="entry name" value="Gln/Glu-tRNA_Ligase"/>
</dbReference>
<evidence type="ECO:0000256" key="10">
    <source>
        <dbReference type="HAMAP-Rule" id="MF_02076"/>
    </source>
</evidence>
<comment type="similarity">
    <text evidence="2 10">Belongs to the class-I aminoacyl-tRNA synthetase family. Glutamate--tRNA ligase type 2 subfamily.</text>
</comment>
<keyword evidence="4 10" id="KW-0436">Ligase</keyword>